<dbReference type="KEGG" id="err:DVR09_16610"/>
<feature type="compositionally biased region" description="Basic and acidic residues" evidence="2">
    <location>
        <begin position="62"/>
        <end position="77"/>
    </location>
</feature>
<evidence type="ECO:0000313" key="4">
    <source>
        <dbReference type="Proteomes" id="UP000254508"/>
    </source>
</evidence>
<feature type="compositionally biased region" description="Low complexity" evidence="2">
    <location>
        <begin position="213"/>
        <end position="238"/>
    </location>
</feature>
<dbReference type="Pfam" id="PF05443">
    <property type="entry name" value="ROS_MUCR"/>
    <property type="match status" value="2"/>
</dbReference>
<evidence type="ECO:0000256" key="2">
    <source>
        <dbReference type="SAM" id="MobiDB-lite"/>
    </source>
</evidence>
<evidence type="ECO:0008006" key="5">
    <source>
        <dbReference type="Google" id="ProtNLM"/>
    </source>
</evidence>
<reference evidence="3 4" key="1">
    <citation type="submission" date="2018-07" db="EMBL/GenBank/DDBJ databases">
        <title>Genome sequence of Erythrobacter strain YH-07, an antagonistic bacterium isolated from Yellow Sea.</title>
        <authorList>
            <person name="Tang T."/>
            <person name="Liu Q."/>
            <person name="Sun X."/>
        </authorList>
    </citation>
    <scope>NUCLEOTIDE SEQUENCE [LARGE SCALE GENOMIC DNA]</scope>
    <source>
        <strain evidence="3 4">YH-07</strain>
        <plasmid evidence="3 4">unnamed</plasmid>
    </source>
</reference>
<dbReference type="InterPro" id="IPR041920">
    <property type="entry name" value="ROS/MUCR_sf"/>
</dbReference>
<gene>
    <name evidence="3" type="ORF">DVR09_16610</name>
</gene>
<dbReference type="Proteomes" id="UP000254508">
    <property type="component" value="Plasmid unnamed"/>
</dbReference>
<proteinExistence type="inferred from homology"/>
<comment type="similarity">
    <text evidence="1">Belongs to the ros/MucR family.</text>
</comment>
<keyword evidence="4" id="KW-1185">Reference proteome</keyword>
<dbReference type="GO" id="GO:0006355">
    <property type="term" value="P:regulation of DNA-templated transcription"/>
    <property type="evidence" value="ECO:0007669"/>
    <property type="project" value="InterPro"/>
</dbReference>
<dbReference type="AlphaFoldDB" id="A0A345YJH2"/>
<protein>
    <recommendedName>
        <fullName evidence="5">Transcriptional regulator</fullName>
    </recommendedName>
</protein>
<dbReference type="EMBL" id="CP031358">
    <property type="protein sequence ID" value="AXK44074.1"/>
    <property type="molecule type" value="Genomic_DNA"/>
</dbReference>
<dbReference type="GO" id="GO:0003677">
    <property type="term" value="F:DNA binding"/>
    <property type="evidence" value="ECO:0007669"/>
    <property type="project" value="InterPro"/>
</dbReference>
<feature type="compositionally biased region" description="Acidic residues" evidence="2">
    <location>
        <begin position="81"/>
        <end position="90"/>
    </location>
</feature>
<feature type="region of interest" description="Disordered" evidence="2">
    <location>
        <begin position="41"/>
        <end position="91"/>
    </location>
</feature>
<accession>A0A345YJH2</accession>
<dbReference type="RefSeq" id="WP_115418387.1">
    <property type="nucleotide sequence ID" value="NZ_CP031358.1"/>
</dbReference>
<dbReference type="InterPro" id="IPR008807">
    <property type="entry name" value="ROS_MUCR"/>
</dbReference>
<evidence type="ECO:0000313" key="3">
    <source>
        <dbReference type="EMBL" id="AXK44074.1"/>
    </source>
</evidence>
<geneLocation type="plasmid" evidence="3 4">
    <name>unnamed</name>
</geneLocation>
<dbReference type="OrthoDB" id="9809693at2"/>
<dbReference type="Gene3D" id="1.10.10.1550">
    <property type="entry name" value="ROS/MUCR transcriptional regulator protein"/>
    <property type="match status" value="1"/>
</dbReference>
<evidence type="ECO:0000256" key="1">
    <source>
        <dbReference type="ARBA" id="ARBA00007031"/>
    </source>
</evidence>
<dbReference type="GO" id="GO:0008270">
    <property type="term" value="F:zinc ion binding"/>
    <property type="evidence" value="ECO:0007669"/>
    <property type="project" value="InterPro"/>
</dbReference>
<name>A0A345YJH2_9SPHN</name>
<feature type="region of interest" description="Disordered" evidence="2">
    <location>
        <begin position="197"/>
        <end position="256"/>
    </location>
</feature>
<keyword evidence="3" id="KW-0614">Plasmid</keyword>
<organism evidence="3 4">
    <name type="scientific">Erythrobacter aureus</name>
    <dbReference type="NCBI Taxonomy" id="2182384"/>
    <lineage>
        <taxon>Bacteria</taxon>
        <taxon>Pseudomonadati</taxon>
        <taxon>Pseudomonadota</taxon>
        <taxon>Alphaproteobacteria</taxon>
        <taxon>Sphingomonadales</taxon>
        <taxon>Erythrobacteraceae</taxon>
        <taxon>Erythrobacter/Porphyrobacter group</taxon>
        <taxon>Erythrobacter</taxon>
    </lineage>
</organism>
<sequence>MSKNVLEMTVEIVAAHVARNDMDAKDIPGFVKDLHGTLADLKEGEGSTAPAPKKAPAPAKPAESKKAKPAEEAEKAPPEAPAEEAPEEETSNLVALPRHNDLSAPEFKGLDPWLADRLAPKTAAKLDASNDIHPSVFPNHIICLENGAEVKLLKSYLRKNFDGMTPEQYIEKWNLPDDYPMAPPEYIKNKRALAKKSGLGSSIRARGKKGKATRTSTPKTTAAAKTAGKGATAKSPAKVGTRRKQPLIQGKERAAD</sequence>